<reference evidence="1" key="1">
    <citation type="submission" date="2016-05" db="EMBL/GenBank/DDBJ databases">
        <authorList>
            <person name="Lavstsen T."/>
            <person name="Jespersen J.S."/>
        </authorList>
    </citation>
    <scope>NUCLEOTIDE SEQUENCE</scope>
    <source>
        <tissue evidence="1">Brain</tissue>
    </source>
</reference>
<gene>
    <name evidence="1" type="primary">HMCN1</name>
</gene>
<sequence length="52" mass="5955">SFQFAASKDWNELQKPLKLTTYIPLSTFNNSLQSIVSDERASEFLKTVLSLF</sequence>
<organism evidence="1">
    <name type="scientific">Nothobranchius kadleci</name>
    <name type="common">African annual killifish</name>
    <dbReference type="NCBI Taxonomy" id="1051664"/>
    <lineage>
        <taxon>Eukaryota</taxon>
        <taxon>Metazoa</taxon>
        <taxon>Chordata</taxon>
        <taxon>Craniata</taxon>
        <taxon>Vertebrata</taxon>
        <taxon>Euteleostomi</taxon>
        <taxon>Actinopterygii</taxon>
        <taxon>Neopterygii</taxon>
        <taxon>Teleostei</taxon>
        <taxon>Neoteleostei</taxon>
        <taxon>Acanthomorphata</taxon>
        <taxon>Ovalentaria</taxon>
        <taxon>Atherinomorphae</taxon>
        <taxon>Cyprinodontiformes</taxon>
        <taxon>Nothobranchiidae</taxon>
        <taxon>Nothobranchius</taxon>
    </lineage>
</organism>
<reference evidence="1" key="2">
    <citation type="submission" date="2016-06" db="EMBL/GenBank/DDBJ databases">
        <title>The genome of a short-lived fish provides insights into sex chromosome evolution and the genetic control of aging.</title>
        <authorList>
            <person name="Reichwald K."/>
            <person name="Felder M."/>
            <person name="Petzold A."/>
            <person name="Koch P."/>
            <person name="Groth M."/>
            <person name="Platzer M."/>
        </authorList>
    </citation>
    <scope>NUCLEOTIDE SEQUENCE</scope>
    <source>
        <tissue evidence="1">Brain</tissue>
    </source>
</reference>
<name>A0A1A8ECM1_NOTKA</name>
<dbReference type="AlphaFoldDB" id="A0A1A8ECM1"/>
<evidence type="ECO:0000313" key="1">
    <source>
        <dbReference type="EMBL" id="SBQ43673.1"/>
    </source>
</evidence>
<accession>A0A1A8ECM1</accession>
<feature type="non-terminal residue" evidence="1">
    <location>
        <position position="1"/>
    </location>
</feature>
<dbReference type="EMBL" id="HAEA01015193">
    <property type="protein sequence ID" value="SBQ43673.1"/>
    <property type="molecule type" value="Transcribed_RNA"/>
</dbReference>
<proteinExistence type="predicted"/>
<protein>
    <submittedName>
        <fullName evidence="1">Hemicentin 1</fullName>
    </submittedName>
</protein>